<keyword evidence="2" id="KW-0396">Initiation factor</keyword>
<gene>
    <name evidence="2" type="ORF">F6453_2344</name>
</gene>
<accession>A0A833JNY6</accession>
<dbReference type="Proteomes" id="UP000469950">
    <property type="component" value="Unassembled WGS sequence"/>
</dbReference>
<protein>
    <submittedName>
        <fullName evidence="2">Origin specific replication initiation factor</fullName>
    </submittedName>
</protein>
<dbReference type="GO" id="GO:0003743">
    <property type="term" value="F:translation initiation factor activity"/>
    <property type="evidence" value="ECO:0007669"/>
    <property type="project" value="UniProtKB-KW"/>
</dbReference>
<feature type="compositionally biased region" description="Basic and acidic residues" evidence="1">
    <location>
        <begin position="312"/>
        <end position="323"/>
    </location>
</feature>
<evidence type="ECO:0000313" key="3">
    <source>
        <dbReference type="Proteomes" id="UP000469950"/>
    </source>
</evidence>
<dbReference type="EMBL" id="WBMP01000009">
    <property type="protein sequence ID" value="KAE8545372.1"/>
    <property type="molecule type" value="Genomic_DNA"/>
</dbReference>
<feature type="compositionally biased region" description="Polar residues" evidence="1">
    <location>
        <begin position="113"/>
        <end position="146"/>
    </location>
</feature>
<sequence length="334" mass="37846">MSIINLMARPIAFNRVFVDLGLGMCGAMMLSQALYWRARTRDPEGWFYKSQTEWQAETGMTRREQETARRRLTNAGFLEEQRKGVPARLYFRVDIEALEAALEELSSSLAENANQECTDNENNSLAENANQDCTNGATSMAESANQECAEAPDSDGGKRQSITEITSETTAETTAEGLSGPDRPDASRSTSDDSATEPDRPDAAIQSGRYWGTGEDLALAEWMWVRLVEQLGSDKPRKPSLARWANTIRLMREQEGREPQHIRVLWDWAIQHEKFWASHTQSPDKLRDNWAKIAMQRKSERRRAHSSSGIDRAAELRRIHEQRTGNQQGAIYEH</sequence>
<feature type="compositionally biased region" description="Low complexity" evidence="1">
    <location>
        <begin position="162"/>
        <end position="176"/>
    </location>
</feature>
<proteinExistence type="predicted"/>
<name>A0A833JNY6_MARNT</name>
<evidence type="ECO:0000313" key="2">
    <source>
        <dbReference type="EMBL" id="KAE8545372.1"/>
    </source>
</evidence>
<comment type="caution">
    <text evidence="2">The sequence shown here is derived from an EMBL/GenBank/DDBJ whole genome shotgun (WGS) entry which is preliminary data.</text>
</comment>
<dbReference type="RefSeq" id="WP_153740931.1">
    <property type="nucleotide sequence ID" value="NZ_WBMP01000009.1"/>
</dbReference>
<keyword evidence="2" id="KW-0648">Protein biosynthesis</keyword>
<feature type="compositionally biased region" description="Polar residues" evidence="1">
    <location>
        <begin position="324"/>
        <end position="334"/>
    </location>
</feature>
<feature type="region of interest" description="Disordered" evidence="1">
    <location>
        <begin position="297"/>
        <end position="334"/>
    </location>
</feature>
<feature type="region of interest" description="Disordered" evidence="1">
    <location>
        <begin position="113"/>
        <end position="208"/>
    </location>
</feature>
<dbReference type="AlphaFoldDB" id="A0A833JNY6"/>
<organism evidence="2 3">
    <name type="scientific">Marinobacter nauticus</name>
    <name type="common">Marinobacter hydrocarbonoclasticus</name>
    <name type="synonym">Marinobacter aquaeolei</name>
    <dbReference type="NCBI Taxonomy" id="2743"/>
    <lineage>
        <taxon>Bacteria</taxon>
        <taxon>Pseudomonadati</taxon>
        <taxon>Pseudomonadota</taxon>
        <taxon>Gammaproteobacteria</taxon>
        <taxon>Pseudomonadales</taxon>
        <taxon>Marinobacteraceae</taxon>
        <taxon>Marinobacter</taxon>
    </lineage>
</organism>
<reference evidence="2 3" key="1">
    <citation type="submission" date="2019-10" db="EMBL/GenBank/DDBJ databases">
        <title>Draft genome sequence of Marinobacter hydrocarbonoclasticus NCT7M from the microbiome of the marine copepod.</title>
        <authorList>
            <person name="Nuttall R."/>
            <person name="Sharma G."/>
            <person name="Moisander P."/>
        </authorList>
    </citation>
    <scope>NUCLEOTIDE SEQUENCE [LARGE SCALE GENOMIC DNA]</scope>
    <source>
        <strain evidence="2 3">NCT7M</strain>
    </source>
</reference>
<evidence type="ECO:0000256" key="1">
    <source>
        <dbReference type="SAM" id="MobiDB-lite"/>
    </source>
</evidence>